<protein>
    <submittedName>
        <fullName evidence="2">Uncharacterized protein</fullName>
    </submittedName>
</protein>
<dbReference type="EMBL" id="JAHQXE010000003">
    <property type="protein sequence ID" value="MBV0902073.1"/>
    <property type="molecule type" value="Genomic_DNA"/>
</dbReference>
<dbReference type="Proteomes" id="UP001166304">
    <property type="component" value="Unassembled WGS sequence"/>
</dbReference>
<keyword evidence="1" id="KW-0472">Membrane</keyword>
<reference evidence="2" key="1">
    <citation type="submission" date="2021-06" db="EMBL/GenBank/DDBJ databases">
        <title>New haloarchaea isolates fom saline soil.</title>
        <authorList>
            <person name="Duran-Viseras A."/>
            <person name="Sanchez-Porro C.S."/>
            <person name="Ventosa A."/>
        </authorList>
    </citation>
    <scope>NUCLEOTIDE SEQUENCE</scope>
    <source>
        <strain evidence="2">JCM 18369</strain>
    </source>
</reference>
<evidence type="ECO:0000313" key="2">
    <source>
        <dbReference type="EMBL" id="MBV0902073.1"/>
    </source>
</evidence>
<dbReference type="InterPro" id="IPR055893">
    <property type="entry name" value="DUF7470"/>
</dbReference>
<name>A0AA41G2A1_9EURY</name>
<keyword evidence="3" id="KW-1185">Reference proteome</keyword>
<comment type="caution">
    <text evidence="2">The sequence shown here is derived from an EMBL/GenBank/DDBJ whole genome shotgun (WGS) entry which is preliminary data.</text>
</comment>
<sequence length="75" mass="6794">MLDKLGAVGLAGVAVLLGGIGLVAWKAPTVAVGIALVVGGLGLVVYGLVSSLLGAFGIGMGGGMGGGGMGGGGMP</sequence>
<dbReference type="AlphaFoldDB" id="A0AA41G2A1"/>
<proteinExistence type="predicted"/>
<dbReference type="Pfam" id="PF24282">
    <property type="entry name" value="DUF7470"/>
    <property type="match status" value="1"/>
</dbReference>
<evidence type="ECO:0000256" key="1">
    <source>
        <dbReference type="SAM" id="Phobius"/>
    </source>
</evidence>
<keyword evidence="1" id="KW-0812">Transmembrane</keyword>
<gene>
    <name evidence="2" type="ORF">KTS37_09765</name>
</gene>
<feature type="transmembrane region" description="Helical" evidence="1">
    <location>
        <begin position="31"/>
        <end position="56"/>
    </location>
</feature>
<keyword evidence="1" id="KW-1133">Transmembrane helix</keyword>
<dbReference type="RefSeq" id="WP_162413740.1">
    <property type="nucleotide sequence ID" value="NZ_JAHQXE010000003.1"/>
</dbReference>
<feature type="transmembrane region" description="Helical" evidence="1">
    <location>
        <begin position="7"/>
        <end position="25"/>
    </location>
</feature>
<organism evidence="2 3">
    <name type="scientific">Haloarcula salina</name>
    <dbReference type="NCBI Taxonomy" id="1429914"/>
    <lineage>
        <taxon>Archaea</taxon>
        <taxon>Methanobacteriati</taxon>
        <taxon>Methanobacteriota</taxon>
        <taxon>Stenosarchaea group</taxon>
        <taxon>Halobacteria</taxon>
        <taxon>Halobacteriales</taxon>
        <taxon>Haloarculaceae</taxon>
        <taxon>Haloarcula</taxon>
    </lineage>
</organism>
<evidence type="ECO:0000313" key="3">
    <source>
        <dbReference type="Proteomes" id="UP001166304"/>
    </source>
</evidence>
<accession>A0AA41G2A1</accession>